<keyword evidence="1" id="KW-0949">S-adenosyl-L-methionine</keyword>
<protein>
    <submittedName>
        <fullName evidence="4">tRNA-Thr(GGU) m(6)t(6)A37 methyltransferase TsaA</fullName>
    </submittedName>
</protein>
<keyword evidence="4" id="KW-0489">Methyltransferase</keyword>
<dbReference type="InterPro" id="IPR023370">
    <property type="entry name" value="TrmO-like_N"/>
</dbReference>
<dbReference type="InterPro" id="IPR036414">
    <property type="entry name" value="YaeB_N_sf"/>
</dbReference>
<proteinExistence type="inferred from homology"/>
<dbReference type="GO" id="GO:0032259">
    <property type="term" value="P:methylation"/>
    <property type="evidence" value="ECO:0007669"/>
    <property type="project" value="UniProtKB-KW"/>
</dbReference>
<dbReference type="Proteomes" id="UP000740329">
    <property type="component" value="Unassembled WGS sequence"/>
</dbReference>
<dbReference type="Gene3D" id="2.40.30.70">
    <property type="entry name" value="YaeB-like"/>
    <property type="match status" value="1"/>
</dbReference>
<evidence type="ECO:0000256" key="2">
    <source>
        <dbReference type="ARBA" id="ARBA00033753"/>
    </source>
</evidence>
<dbReference type="PROSITE" id="PS51668">
    <property type="entry name" value="TSAA_2"/>
    <property type="match status" value="1"/>
</dbReference>
<dbReference type="RefSeq" id="WP_209591094.1">
    <property type="nucleotide sequence ID" value="NZ_JAGGMU010000002.1"/>
</dbReference>
<dbReference type="AlphaFoldDB" id="A0A8J7RMK3"/>
<dbReference type="InterPro" id="IPR040372">
    <property type="entry name" value="YaeB-like"/>
</dbReference>
<dbReference type="InterPro" id="IPR036413">
    <property type="entry name" value="YaeB-like_sf"/>
</dbReference>
<accession>A0A8J7RMK3</accession>
<name>A0A8J7RMK3_METVO</name>
<keyword evidence="4" id="KW-0808">Transferase</keyword>
<dbReference type="Pfam" id="PF01980">
    <property type="entry name" value="TrmO_N"/>
    <property type="match status" value="1"/>
</dbReference>
<dbReference type="PANTHER" id="PTHR12818">
    <property type="entry name" value="TRNA (ADENINE(37)-N6)-METHYLTRANSFERASE"/>
    <property type="match status" value="1"/>
</dbReference>
<dbReference type="SUPFAM" id="SSF118196">
    <property type="entry name" value="YaeB-like"/>
    <property type="match status" value="1"/>
</dbReference>
<reference evidence="4" key="1">
    <citation type="submission" date="2021-03" db="EMBL/GenBank/DDBJ databases">
        <title>Genomic Encyclopedia of Type Strains, Phase IV (KMG-V): Genome sequencing to study the core and pangenomes of soil and plant-associated prokaryotes.</title>
        <authorList>
            <person name="Whitman W."/>
        </authorList>
    </citation>
    <scope>NUCLEOTIDE SEQUENCE</scope>
    <source>
        <strain evidence="4">C4</strain>
    </source>
</reference>
<evidence type="ECO:0000259" key="3">
    <source>
        <dbReference type="PROSITE" id="PS51668"/>
    </source>
</evidence>
<dbReference type="GO" id="GO:0008168">
    <property type="term" value="F:methyltransferase activity"/>
    <property type="evidence" value="ECO:0007669"/>
    <property type="project" value="UniProtKB-KW"/>
</dbReference>
<evidence type="ECO:0000313" key="4">
    <source>
        <dbReference type="EMBL" id="MBP2201636.1"/>
    </source>
</evidence>
<organism evidence="4 5">
    <name type="scientific">Methanococcus voltae</name>
    <dbReference type="NCBI Taxonomy" id="2188"/>
    <lineage>
        <taxon>Archaea</taxon>
        <taxon>Methanobacteriati</taxon>
        <taxon>Methanobacteriota</taxon>
        <taxon>Methanomada group</taxon>
        <taxon>Methanococci</taxon>
        <taxon>Methanococcales</taxon>
        <taxon>Methanococcaceae</taxon>
        <taxon>Methanococcus</taxon>
    </lineage>
</organism>
<dbReference type="PANTHER" id="PTHR12818:SF0">
    <property type="entry name" value="TRNA (ADENINE(37)-N6)-METHYLTRANSFERASE"/>
    <property type="match status" value="1"/>
</dbReference>
<dbReference type="OrthoDB" id="40408at2157"/>
<comment type="caution">
    <text evidence="4">The sequence shown here is derived from an EMBL/GenBank/DDBJ whole genome shotgun (WGS) entry which is preliminary data.</text>
</comment>
<feature type="domain" description="TsaA-like" evidence="3">
    <location>
        <begin position="11"/>
        <end position="139"/>
    </location>
</feature>
<dbReference type="EMBL" id="JAGGMV010000002">
    <property type="protein sequence ID" value="MBP2201636.1"/>
    <property type="molecule type" value="Genomic_DNA"/>
</dbReference>
<comment type="similarity">
    <text evidence="2">Belongs to the tRNA methyltransferase O family.</text>
</comment>
<evidence type="ECO:0000313" key="5">
    <source>
        <dbReference type="Proteomes" id="UP000740329"/>
    </source>
</evidence>
<gene>
    <name evidence="4" type="ORF">J3E07_001048</name>
</gene>
<sequence>MSNTNLKKYNIYEIGKYFKGQKPEDKNHVVIYEEYIPCMEGLAVGNKIMLLFWFDKSDNEEKRSIMKVHPRGNVKIPIRGVFGTHSPVRPNPIALYDVNISKIDFEKGIIYIEEEIDAFDETPLIDIKVSANSLNFEKYGEKVESYDKYGCK</sequence>
<evidence type="ECO:0000256" key="1">
    <source>
        <dbReference type="ARBA" id="ARBA00022691"/>
    </source>
</evidence>